<accession>A0A9J9HEG3</accession>
<keyword evidence="4" id="KW-1185">Reference proteome</keyword>
<gene>
    <name evidence="3" type="ordered locus">Swit_3606</name>
</gene>
<dbReference type="Proteomes" id="UP000001989">
    <property type="component" value="Chromosome"/>
</dbReference>
<dbReference type="AlphaFoldDB" id="A0A9J9HEG3"/>
<dbReference type="PROSITE" id="PS51462">
    <property type="entry name" value="NUDIX"/>
    <property type="match status" value="1"/>
</dbReference>
<protein>
    <recommendedName>
        <fullName evidence="2">Nudix hydrolase domain-containing protein</fullName>
    </recommendedName>
</protein>
<sequence>MQRNCHICREPRYARGIRTIRQIAVLPYRTTEAGQTEVLLITSRETKRWVLPKGNRIKGLKSHEAASHEAYEEAGLVGIACPYAIGTYQYRKQRRNGTSRPATVDIFPFSVTTQLDSWPEKDERELRWFTPQGAAAAVDEEELRDILAGFTPPVWNPGLAERVVTATRRHTAERFTIVRWFQALLPKQGSFFEQFEAHAALTVAASDALGRLLQGGPDMPLHSQEIFDRENEADDIIRDVLVDVRKTLITPFDRTAITSLIGSMDDAIDQMNQTAKAITLYEVQEFEPQMRDMAGLIVEAARITADAMPLLRDLGRNAGRLHSLTERIVRLEGHADEIHAAGLKTLFKAKGDKSPMAFIIGREIYSHLEKITDAFEDVANEIQGLVLDHA</sequence>
<dbReference type="InterPro" id="IPR018445">
    <property type="entry name" value="Put_Phosphate_transp_reg"/>
</dbReference>
<dbReference type="InterPro" id="IPR038078">
    <property type="entry name" value="PhoU-like_sf"/>
</dbReference>
<dbReference type="InterPro" id="IPR052912">
    <property type="entry name" value="UPF0111_domain"/>
</dbReference>
<dbReference type="Pfam" id="PF00293">
    <property type="entry name" value="NUDIX"/>
    <property type="match status" value="1"/>
</dbReference>
<dbReference type="GO" id="GO:0016462">
    <property type="term" value="F:pyrophosphatase activity"/>
    <property type="evidence" value="ECO:0007669"/>
    <property type="project" value="InterPro"/>
</dbReference>
<dbReference type="InterPro" id="IPR000086">
    <property type="entry name" value="NUDIX_hydrolase_dom"/>
</dbReference>
<organism evidence="3 4">
    <name type="scientific">Rhizorhabdus wittichii (strain DSM 6014 / CCUG 31198 / JCM 15750 / NBRC 105917 / EY 4224 / RW1)</name>
    <name type="common">Sphingomonas wittichii</name>
    <dbReference type="NCBI Taxonomy" id="392499"/>
    <lineage>
        <taxon>Bacteria</taxon>
        <taxon>Pseudomonadati</taxon>
        <taxon>Pseudomonadota</taxon>
        <taxon>Alphaproteobacteria</taxon>
        <taxon>Sphingomonadales</taxon>
        <taxon>Sphingomonadaceae</taxon>
        <taxon>Rhizorhabdus</taxon>
    </lineage>
</organism>
<dbReference type="Pfam" id="PF01865">
    <property type="entry name" value="PhoU_div"/>
    <property type="match status" value="1"/>
</dbReference>
<dbReference type="InterPro" id="IPR015797">
    <property type="entry name" value="NUDIX_hydrolase-like_dom_sf"/>
</dbReference>
<name>A0A9J9HEG3_RHIWR</name>
<dbReference type="PANTHER" id="PTHR37298">
    <property type="entry name" value="UPF0111 PROTEIN YKAA"/>
    <property type="match status" value="1"/>
</dbReference>
<comment type="similarity">
    <text evidence="1">Belongs to the UPF0111 family.</text>
</comment>
<reference evidence="3 4" key="1">
    <citation type="journal article" date="2010" name="J. Bacteriol.">
        <title>Genome sequence of the dioxin-mineralizing bacterium Sphingomonas wittichii RW1.</title>
        <authorList>
            <person name="Miller T.R."/>
            <person name="Delcher A.L."/>
            <person name="Salzberg S.L."/>
            <person name="Saunders E."/>
            <person name="Detter J.C."/>
            <person name="Halden R.U."/>
        </authorList>
    </citation>
    <scope>NUCLEOTIDE SEQUENCE [LARGE SCALE GENOMIC DNA]</scope>
    <source>
        <strain evidence="4">DSM 6014 / CCUG 31198 / JCM 15750 / NBRC 105917 / EY 4224 / RW1</strain>
    </source>
</reference>
<feature type="domain" description="Nudix hydrolase" evidence="2">
    <location>
        <begin position="18"/>
        <end position="151"/>
    </location>
</feature>
<dbReference type="CDD" id="cd04666">
    <property type="entry name" value="NUDIX_DIPP2_like_Nudt4"/>
    <property type="match status" value="1"/>
</dbReference>
<evidence type="ECO:0000259" key="2">
    <source>
        <dbReference type="PROSITE" id="PS51462"/>
    </source>
</evidence>
<dbReference type="Gene3D" id="1.20.58.220">
    <property type="entry name" value="Phosphate transport system protein phou homolog 2, domain 2"/>
    <property type="match status" value="1"/>
</dbReference>
<dbReference type="KEGG" id="swi:Swit_3606"/>
<evidence type="ECO:0000313" key="3">
    <source>
        <dbReference type="EMBL" id="ABQ69952.1"/>
    </source>
</evidence>
<dbReference type="Gene3D" id="3.90.79.10">
    <property type="entry name" value="Nucleoside Triphosphate Pyrophosphohydrolase"/>
    <property type="match status" value="1"/>
</dbReference>
<dbReference type="SUPFAM" id="SSF55811">
    <property type="entry name" value="Nudix"/>
    <property type="match status" value="1"/>
</dbReference>
<dbReference type="InterPro" id="IPR047198">
    <property type="entry name" value="DDP-like_NUDIX"/>
</dbReference>
<dbReference type="EMBL" id="CP000699">
    <property type="protein sequence ID" value="ABQ69952.1"/>
    <property type="molecule type" value="Genomic_DNA"/>
</dbReference>
<evidence type="ECO:0000313" key="4">
    <source>
        <dbReference type="Proteomes" id="UP000001989"/>
    </source>
</evidence>
<proteinExistence type="inferred from homology"/>
<dbReference type="PANTHER" id="PTHR37298:SF1">
    <property type="entry name" value="UPF0111 PROTEIN YKAA"/>
    <property type="match status" value="1"/>
</dbReference>
<evidence type="ECO:0000256" key="1">
    <source>
        <dbReference type="ARBA" id="ARBA00008591"/>
    </source>
</evidence>